<keyword evidence="2" id="KW-1185">Reference proteome</keyword>
<dbReference type="RefSeq" id="WP_202091066.1">
    <property type="nucleotide sequence ID" value="NZ_JAELVM010000002.1"/>
</dbReference>
<reference evidence="1 2" key="1">
    <citation type="submission" date="2020-12" db="EMBL/GenBank/DDBJ databases">
        <title>Chryseobacterium endoalhailicus sp. nov., isolated from seed of leguminous plant.</title>
        <authorList>
            <person name="Zhang X."/>
        </authorList>
    </citation>
    <scope>NUCLEOTIDE SEQUENCE [LARGE SCALE GENOMIC DNA]</scope>
    <source>
        <strain evidence="1 2">L7</strain>
    </source>
</reference>
<sequence length="167" mass="19548">MNQLIDKDSISLQENKDVLIIPLQTVYLFEEENNDEPRPLGANLKYDSVFSIKDSAYYKNQEKIALNFKLDTTKIKRKLQYATEEDLHHLRQLTENGKKDFWAEFHAKFGNKCFRKFSAPFFNKEKTICMVQNSISCGYLSGSGYTAIYKKIKGQWVEVEILDQWIS</sequence>
<name>A0ABS1QGE3_9FLAO</name>
<evidence type="ECO:0000313" key="2">
    <source>
        <dbReference type="Proteomes" id="UP000661696"/>
    </source>
</evidence>
<proteinExistence type="predicted"/>
<protein>
    <submittedName>
        <fullName evidence="1">Uncharacterized protein</fullName>
    </submittedName>
</protein>
<dbReference type="EMBL" id="JAELVM010000002">
    <property type="protein sequence ID" value="MBL1221387.1"/>
    <property type="molecule type" value="Genomic_DNA"/>
</dbReference>
<evidence type="ECO:0000313" key="1">
    <source>
        <dbReference type="EMBL" id="MBL1221387.1"/>
    </source>
</evidence>
<dbReference type="Proteomes" id="UP000661696">
    <property type="component" value="Unassembled WGS sequence"/>
</dbReference>
<gene>
    <name evidence="1" type="ORF">JET18_11080</name>
</gene>
<organism evidence="1 2">
    <name type="scientific">Chryseobacterium endalhagicum</name>
    <dbReference type="NCBI Taxonomy" id="2797638"/>
    <lineage>
        <taxon>Bacteria</taxon>
        <taxon>Pseudomonadati</taxon>
        <taxon>Bacteroidota</taxon>
        <taxon>Flavobacteriia</taxon>
        <taxon>Flavobacteriales</taxon>
        <taxon>Weeksellaceae</taxon>
        <taxon>Chryseobacterium group</taxon>
        <taxon>Chryseobacterium</taxon>
    </lineage>
</organism>
<comment type="caution">
    <text evidence="1">The sequence shown here is derived from an EMBL/GenBank/DDBJ whole genome shotgun (WGS) entry which is preliminary data.</text>
</comment>
<accession>A0ABS1QGE3</accession>